<evidence type="ECO:0000256" key="6">
    <source>
        <dbReference type="ARBA" id="ARBA00022847"/>
    </source>
</evidence>
<keyword evidence="5 11" id="KW-0812">Transmembrane</keyword>
<sequence length="438" mass="46200">MALTERSAGRDRRNSKRRILTSTYVGTVIEWFDFYIYATAAAVVFPALFFPAVDGLAGQLAAFATLASGFLARPIGGVIAGHYGDRIGRKKMLVASIVLMGAGTVLVGVLPTYAQIGIWAPLLLVLARVVQGVAAGGEWGGGVLMAIEHFSDRRRGLWGSVGMMGVPSGVTLSTAAFALLSLMPREDLLAWGWRIPFLASVVLVAVGLWVRLGVDESPLFTEARAKKAVLPSKPPIVEILTSDWRNVAVGVLLVIGPFAASSVFITFGASYGPKVGFSTAEVLTAQTIANVVELIALPLFGLLSDHIGRRRIYYWGGALLGISAFPLFAAFGSGSWPLLLAAMLFTYVAHGMMYGPMGAFLAELYSTGTRYTGASLGYQVAGAIGGGFGPLIATSLLAAAGGAPNYLWVAVFMLAVCLLSAVAAWFAPDMNQRALREV</sequence>
<organism evidence="13 14">
    <name type="scientific">Pseudonocardia endophytica</name>
    <dbReference type="NCBI Taxonomy" id="401976"/>
    <lineage>
        <taxon>Bacteria</taxon>
        <taxon>Bacillati</taxon>
        <taxon>Actinomycetota</taxon>
        <taxon>Actinomycetes</taxon>
        <taxon>Pseudonocardiales</taxon>
        <taxon>Pseudonocardiaceae</taxon>
        <taxon>Pseudonocardia</taxon>
    </lineage>
</organism>
<keyword evidence="3" id="KW-0813">Transport</keyword>
<keyword evidence="6" id="KW-0769">Symport</keyword>
<protein>
    <recommendedName>
        <fullName evidence="10">Putative proline/betaine transporter</fullName>
    </recommendedName>
</protein>
<feature type="transmembrane region" description="Helical" evidence="11">
    <location>
        <begin position="56"/>
        <end position="80"/>
    </location>
</feature>
<feature type="transmembrane region" description="Helical" evidence="11">
    <location>
        <begin position="157"/>
        <end position="183"/>
    </location>
</feature>
<dbReference type="EMBL" id="SMFZ01000001">
    <property type="protein sequence ID" value="TCK25928.1"/>
    <property type="molecule type" value="Genomic_DNA"/>
</dbReference>
<evidence type="ECO:0000256" key="4">
    <source>
        <dbReference type="ARBA" id="ARBA00022475"/>
    </source>
</evidence>
<dbReference type="InterPro" id="IPR036259">
    <property type="entry name" value="MFS_trans_sf"/>
</dbReference>
<evidence type="ECO:0000256" key="10">
    <source>
        <dbReference type="ARBA" id="ARBA00039918"/>
    </source>
</evidence>
<evidence type="ECO:0000256" key="9">
    <source>
        <dbReference type="ARBA" id="ARBA00037295"/>
    </source>
</evidence>
<dbReference type="Proteomes" id="UP000295560">
    <property type="component" value="Unassembled WGS sequence"/>
</dbReference>
<dbReference type="CDD" id="cd17369">
    <property type="entry name" value="MFS_ShiA_like"/>
    <property type="match status" value="1"/>
</dbReference>
<feature type="transmembrane region" description="Helical" evidence="11">
    <location>
        <begin position="92"/>
        <end position="110"/>
    </location>
</feature>
<gene>
    <name evidence="13" type="ORF">EV378_1755</name>
</gene>
<evidence type="ECO:0000256" key="3">
    <source>
        <dbReference type="ARBA" id="ARBA00022448"/>
    </source>
</evidence>
<proteinExistence type="inferred from homology"/>
<feature type="transmembrane region" description="Helical" evidence="11">
    <location>
        <begin position="247"/>
        <end position="271"/>
    </location>
</feature>
<accession>A0A4R1HUJ6</accession>
<evidence type="ECO:0000256" key="8">
    <source>
        <dbReference type="ARBA" id="ARBA00023136"/>
    </source>
</evidence>
<keyword evidence="14" id="KW-1185">Reference proteome</keyword>
<dbReference type="GO" id="GO:0015293">
    <property type="term" value="F:symporter activity"/>
    <property type="evidence" value="ECO:0007669"/>
    <property type="project" value="UniProtKB-KW"/>
</dbReference>
<feature type="transmembrane region" description="Helical" evidence="11">
    <location>
        <begin position="376"/>
        <end position="400"/>
    </location>
</feature>
<comment type="function">
    <text evidence="9">May be a proton symporter involved in the uptake of osmolytes such as proline and glycine betaine.</text>
</comment>
<dbReference type="Pfam" id="PF00083">
    <property type="entry name" value="Sugar_tr"/>
    <property type="match status" value="1"/>
</dbReference>
<evidence type="ECO:0000256" key="7">
    <source>
        <dbReference type="ARBA" id="ARBA00022989"/>
    </source>
</evidence>
<evidence type="ECO:0000256" key="1">
    <source>
        <dbReference type="ARBA" id="ARBA00004651"/>
    </source>
</evidence>
<dbReference type="PANTHER" id="PTHR43045:SF1">
    <property type="entry name" value="SHIKIMATE TRANSPORTER"/>
    <property type="match status" value="1"/>
</dbReference>
<reference evidence="13 14" key="1">
    <citation type="submission" date="2019-03" db="EMBL/GenBank/DDBJ databases">
        <title>Sequencing the genomes of 1000 actinobacteria strains.</title>
        <authorList>
            <person name="Klenk H.-P."/>
        </authorList>
    </citation>
    <scope>NUCLEOTIDE SEQUENCE [LARGE SCALE GENOMIC DNA]</scope>
    <source>
        <strain evidence="13 14">DSM 44969</strain>
    </source>
</reference>
<dbReference type="PANTHER" id="PTHR43045">
    <property type="entry name" value="SHIKIMATE TRANSPORTER"/>
    <property type="match status" value="1"/>
</dbReference>
<comment type="similarity">
    <text evidence="2">Belongs to the major facilitator superfamily. Metabolite:H+ Symporter (MHS) family (TC 2.A.1.6) family.</text>
</comment>
<dbReference type="GO" id="GO:0005886">
    <property type="term" value="C:plasma membrane"/>
    <property type="evidence" value="ECO:0007669"/>
    <property type="project" value="UniProtKB-SubCell"/>
</dbReference>
<dbReference type="PROSITE" id="PS50850">
    <property type="entry name" value="MFS"/>
    <property type="match status" value="1"/>
</dbReference>
<feature type="transmembrane region" description="Helical" evidence="11">
    <location>
        <begin position="116"/>
        <end position="136"/>
    </location>
</feature>
<evidence type="ECO:0000259" key="12">
    <source>
        <dbReference type="PROSITE" id="PS50850"/>
    </source>
</evidence>
<keyword evidence="4" id="KW-1003">Cell membrane</keyword>
<dbReference type="InterPro" id="IPR020846">
    <property type="entry name" value="MFS_dom"/>
</dbReference>
<feature type="transmembrane region" description="Helical" evidence="11">
    <location>
        <begin position="21"/>
        <end position="50"/>
    </location>
</feature>
<evidence type="ECO:0000256" key="5">
    <source>
        <dbReference type="ARBA" id="ARBA00022692"/>
    </source>
</evidence>
<feature type="transmembrane region" description="Helical" evidence="11">
    <location>
        <begin position="195"/>
        <end position="214"/>
    </location>
</feature>
<feature type="transmembrane region" description="Helical" evidence="11">
    <location>
        <begin position="338"/>
        <end position="364"/>
    </location>
</feature>
<dbReference type="InterPro" id="IPR005828">
    <property type="entry name" value="MFS_sugar_transport-like"/>
</dbReference>
<dbReference type="Gene3D" id="1.20.1250.20">
    <property type="entry name" value="MFS general substrate transporter like domains"/>
    <property type="match status" value="2"/>
</dbReference>
<dbReference type="RefSeq" id="WP_132422510.1">
    <property type="nucleotide sequence ID" value="NZ_SMFZ01000001.1"/>
</dbReference>
<dbReference type="FunFam" id="1.20.1250.20:FF:000001">
    <property type="entry name" value="Dicarboxylate MFS transporter"/>
    <property type="match status" value="1"/>
</dbReference>
<comment type="caution">
    <text evidence="13">The sequence shown here is derived from an EMBL/GenBank/DDBJ whole genome shotgun (WGS) entry which is preliminary data.</text>
</comment>
<keyword evidence="7 11" id="KW-1133">Transmembrane helix</keyword>
<evidence type="ECO:0000256" key="11">
    <source>
        <dbReference type="SAM" id="Phobius"/>
    </source>
</evidence>
<dbReference type="AlphaFoldDB" id="A0A4R1HUJ6"/>
<feature type="domain" description="Major facilitator superfamily (MFS) profile" evidence="12">
    <location>
        <begin position="19"/>
        <end position="432"/>
    </location>
</feature>
<evidence type="ECO:0000256" key="2">
    <source>
        <dbReference type="ARBA" id="ARBA00008240"/>
    </source>
</evidence>
<feature type="transmembrane region" description="Helical" evidence="11">
    <location>
        <begin position="283"/>
        <end position="303"/>
    </location>
</feature>
<keyword evidence="8 11" id="KW-0472">Membrane</keyword>
<feature type="transmembrane region" description="Helical" evidence="11">
    <location>
        <begin position="312"/>
        <end position="332"/>
    </location>
</feature>
<name>A0A4R1HUJ6_PSEEN</name>
<dbReference type="OrthoDB" id="8953821at2"/>
<evidence type="ECO:0000313" key="14">
    <source>
        <dbReference type="Proteomes" id="UP000295560"/>
    </source>
</evidence>
<evidence type="ECO:0000313" key="13">
    <source>
        <dbReference type="EMBL" id="TCK25928.1"/>
    </source>
</evidence>
<comment type="subcellular location">
    <subcellularLocation>
        <location evidence="1">Cell membrane</location>
        <topology evidence="1">Multi-pass membrane protein</topology>
    </subcellularLocation>
</comment>
<dbReference type="SUPFAM" id="SSF103473">
    <property type="entry name" value="MFS general substrate transporter"/>
    <property type="match status" value="1"/>
</dbReference>
<feature type="transmembrane region" description="Helical" evidence="11">
    <location>
        <begin position="406"/>
        <end position="427"/>
    </location>
</feature>